<dbReference type="RefSeq" id="WP_093230339.1">
    <property type="nucleotide sequence ID" value="NZ_FORR01000010.1"/>
</dbReference>
<dbReference type="NCBIfam" id="NF010068">
    <property type="entry name" value="PRK13548.1"/>
    <property type="match status" value="1"/>
</dbReference>
<dbReference type="AlphaFoldDB" id="A0A1I3RIP3"/>
<evidence type="ECO:0000313" key="7">
    <source>
        <dbReference type="Proteomes" id="UP000199545"/>
    </source>
</evidence>
<protein>
    <submittedName>
        <fullName evidence="6">Iron complex transport system ATP-binding protein</fullName>
    </submittedName>
</protein>
<keyword evidence="3 6" id="KW-0067">ATP-binding</keyword>
<dbReference type="STRING" id="46223.SAMN05421852_11061"/>
<reference evidence="6 7" key="1">
    <citation type="submission" date="2016-10" db="EMBL/GenBank/DDBJ databases">
        <authorList>
            <person name="de Groot N.N."/>
        </authorList>
    </citation>
    <scope>NUCLEOTIDE SEQUENCE [LARGE SCALE GENOMIC DNA]</scope>
    <source>
        <strain evidence="6 7">DSM 44778</strain>
    </source>
</reference>
<dbReference type="CDD" id="cd03214">
    <property type="entry name" value="ABC_Iron-Siderophores_B12_Hemin"/>
    <property type="match status" value="1"/>
</dbReference>
<keyword evidence="7" id="KW-1185">Reference proteome</keyword>
<dbReference type="InterPro" id="IPR003439">
    <property type="entry name" value="ABC_transporter-like_ATP-bd"/>
</dbReference>
<feature type="domain" description="ABC transporter" evidence="5">
    <location>
        <begin position="2"/>
        <end position="238"/>
    </location>
</feature>
<dbReference type="Proteomes" id="UP000199545">
    <property type="component" value="Unassembled WGS sequence"/>
</dbReference>
<dbReference type="PANTHER" id="PTHR42794">
    <property type="entry name" value="HEMIN IMPORT ATP-BINDING PROTEIN HMUV"/>
    <property type="match status" value="1"/>
</dbReference>
<evidence type="ECO:0000256" key="4">
    <source>
        <dbReference type="ARBA" id="ARBA00022967"/>
    </source>
</evidence>
<dbReference type="GO" id="GO:0016887">
    <property type="term" value="F:ATP hydrolysis activity"/>
    <property type="evidence" value="ECO:0007669"/>
    <property type="project" value="InterPro"/>
</dbReference>
<evidence type="ECO:0000256" key="1">
    <source>
        <dbReference type="ARBA" id="ARBA00022448"/>
    </source>
</evidence>
<dbReference type="Gene3D" id="3.40.50.300">
    <property type="entry name" value="P-loop containing nucleotide triphosphate hydrolases"/>
    <property type="match status" value="1"/>
</dbReference>
<keyword evidence="4" id="KW-1278">Translocase</keyword>
<proteinExistence type="predicted"/>
<name>A0A1I3RIP3_9BACL</name>
<evidence type="ECO:0000313" key="6">
    <source>
        <dbReference type="EMBL" id="SFJ46443.1"/>
    </source>
</evidence>
<dbReference type="GO" id="GO:0005524">
    <property type="term" value="F:ATP binding"/>
    <property type="evidence" value="ECO:0007669"/>
    <property type="project" value="UniProtKB-KW"/>
</dbReference>
<dbReference type="InterPro" id="IPR003593">
    <property type="entry name" value="AAA+_ATPase"/>
</dbReference>
<dbReference type="FunFam" id="3.40.50.300:FF:000134">
    <property type="entry name" value="Iron-enterobactin ABC transporter ATP-binding protein"/>
    <property type="match status" value="1"/>
</dbReference>
<dbReference type="PROSITE" id="PS50893">
    <property type="entry name" value="ABC_TRANSPORTER_2"/>
    <property type="match status" value="1"/>
</dbReference>
<dbReference type="SMART" id="SM00382">
    <property type="entry name" value="AAA"/>
    <property type="match status" value="1"/>
</dbReference>
<dbReference type="Pfam" id="PF00005">
    <property type="entry name" value="ABC_tran"/>
    <property type="match status" value="1"/>
</dbReference>
<dbReference type="PANTHER" id="PTHR42794:SF1">
    <property type="entry name" value="HEMIN IMPORT ATP-BINDING PROTEIN HMUV"/>
    <property type="match status" value="1"/>
</dbReference>
<organism evidence="6 7">
    <name type="scientific">Thermoflavimicrobium dichotomicum</name>
    <dbReference type="NCBI Taxonomy" id="46223"/>
    <lineage>
        <taxon>Bacteria</taxon>
        <taxon>Bacillati</taxon>
        <taxon>Bacillota</taxon>
        <taxon>Bacilli</taxon>
        <taxon>Bacillales</taxon>
        <taxon>Thermoactinomycetaceae</taxon>
        <taxon>Thermoflavimicrobium</taxon>
    </lineage>
</organism>
<evidence type="ECO:0000256" key="3">
    <source>
        <dbReference type="ARBA" id="ARBA00022840"/>
    </source>
</evidence>
<dbReference type="InterPro" id="IPR017871">
    <property type="entry name" value="ABC_transporter-like_CS"/>
</dbReference>
<dbReference type="SUPFAM" id="SSF52540">
    <property type="entry name" value="P-loop containing nucleoside triphosphate hydrolases"/>
    <property type="match status" value="1"/>
</dbReference>
<dbReference type="EMBL" id="FORR01000010">
    <property type="protein sequence ID" value="SFJ46443.1"/>
    <property type="molecule type" value="Genomic_DNA"/>
</dbReference>
<evidence type="ECO:0000259" key="5">
    <source>
        <dbReference type="PROSITE" id="PS50893"/>
    </source>
</evidence>
<dbReference type="OrthoDB" id="9787851at2"/>
<keyword evidence="1" id="KW-0813">Transport</keyword>
<sequence>MLKAQGLVKSYGSRCVLHEVDLEVERGECVGIVGPNGSGKSTLMKVLIGEELADRGQVWLDGRELSLYHPKERAKKVAVLAQESLGSVPFTVEEVVYMGRYPYQKKWSWKGKKDRQIVEQMMKLMGIEAYRDRSVESLSGGERQRVAIAKALAQEPELLILDEPTTYLDIHYQLAILDLLHEYRQKHQLTMIMVLHDLNLAAQYCDRIVMLKEGKVHVIGRPEQVIQTRFIDEVFEVKPIILSHPKWHVPQLLLSAKRESCVSGECS</sequence>
<dbReference type="InterPro" id="IPR027417">
    <property type="entry name" value="P-loop_NTPase"/>
</dbReference>
<keyword evidence="2" id="KW-0547">Nucleotide-binding</keyword>
<accession>A0A1I3RIP3</accession>
<dbReference type="PROSITE" id="PS00211">
    <property type="entry name" value="ABC_TRANSPORTER_1"/>
    <property type="match status" value="1"/>
</dbReference>
<gene>
    <name evidence="6" type="ORF">SAMN05421852_11061</name>
</gene>
<evidence type="ECO:0000256" key="2">
    <source>
        <dbReference type="ARBA" id="ARBA00022741"/>
    </source>
</evidence>